<comment type="cofactor">
    <cofactor evidence="1">
        <name>Ca(2+)</name>
        <dbReference type="ChEBI" id="CHEBI:29108"/>
    </cofactor>
</comment>
<dbReference type="PROSITE" id="PS00018">
    <property type="entry name" value="EF_HAND_1"/>
    <property type="match status" value="1"/>
</dbReference>
<dbReference type="AlphaFoldDB" id="F4PW60"/>
<gene>
    <name evidence="13" type="ORF">DFA_07345</name>
</gene>
<keyword evidence="6 8" id="KW-0443">Lipid metabolism</keyword>
<dbReference type="EMBL" id="GL883013">
    <property type="protein sequence ID" value="EGG20224.1"/>
    <property type="molecule type" value="Genomic_DNA"/>
</dbReference>
<dbReference type="InterPro" id="IPR001711">
    <property type="entry name" value="PLipase_C_Pinositol-sp_Y"/>
</dbReference>
<feature type="domain" description="PI-PLC Y-box" evidence="11">
    <location>
        <begin position="469"/>
        <end position="579"/>
    </location>
</feature>
<dbReference type="SMART" id="SM00148">
    <property type="entry name" value="PLCXc"/>
    <property type="match status" value="1"/>
</dbReference>
<dbReference type="SUPFAM" id="SSF49562">
    <property type="entry name" value="C2 domain (Calcium/lipid-binding domain, CaLB)"/>
    <property type="match status" value="1"/>
</dbReference>
<dbReference type="PROSITE" id="PS50008">
    <property type="entry name" value="PIPLC_Y_DOMAIN"/>
    <property type="match status" value="1"/>
</dbReference>
<dbReference type="InterPro" id="IPR002048">
    <property type="entry name" value="EF_hand_dom"/>
</dbReference>
<protein>
    <recommendedName>
        <fullName evidence="2 8">Phosphoinositide phospholipase C</fullName>
        <ecNumber evidence="2 8">3.1.4.11</ecNumber>
    </recommendedName>
</protein>
<dbReference type="GO" id="GO:0048015">
    <property type="term" value="P:phosphatidylinositol-mediated signaling"/>
    <property type="evidence" value="ECO:0007669"/>
    <property type="project" value="TreeGrafter"/>
</dbReference>
<dbReference type="Pfam" id="PF00387">
    <property type="entry name" value="PI-PLC-Y"/>
    <property type="match status" value="1"/>
</dbReference>
<dbReference type="OMA" id="LAVYCHA"/>
<evidence type="ECO:0000259" key="12">
    <source>
        <dbReference type="PROSITE" id="PS50222"/>
    </source>
</evidence>
<sequence>MSTENINSLSEFMKELSTDDYLGFSNVSSKKELIIDIQGLDEDSNSYANHHGNFEKFISGYMIDRVTTKGNIMSKKWYLTFVKVIWFVIKRKTKKRYTESPVDYRVSFSLMYSNNLKSLDFVCTSIEARQELVSALYLVIKQSRSSDNELGFIRKQWNYFGKDTLGASDLRKLLSRLNYSTSHGKATDLIESVDKNGDKVLDFIEFSELFNLLRRRPEIKLILTKYAKTLDNQLSISEMIDFFKYEQSEEWSTKDCQHLIENFSHDPSAKTITIDQLEDYLTSSNNDVFEPKARKTYMDTNQPISNYYMNSSHNTYLAGHQLQGISSSEMYVLAMKKNCKCVECIIKDYGFENSPYPVILILETHCTPPQQVKMIEHMVVIFGDMLAKPFTEEDVDKVKILPTLEQLKYKVILKGSYNCRIVTDKKQISEMLEEEEESSLTDSSSSNKKSSKTPKPPKVTVAPEYAKWIYLLSKGFSSVDDSNKLPVWVMHSFSEDKIMEFIKSDYTASVVELATRKELRVYPRGTRFGSSNFDPVPGWTVGAQIVALNQQTSSEPMWLNAGMFADNGASGYVLKPPCLLPSTVPGEFNYFDPSQLTRHASSKYSKLIVNIISARQLPKYTKTEGGEVIDPFITISMHGAEFDKQEFKTKVIDNNGFNPHWGEEFEFPLIHDQVAMLLIRVDDKDKFKRQNRIGHYCIKVSNIRNGYRIIKLENDYGNQIPMCNLLCKFTLVPNSNRAE</sequence>
<evidence type="ECO:0000256" key="8">
    <source>
        <dbReference type="RuleBase" id="RU361133"/>
    </source>
</evidence>
<proteinExistence type="predicted"/>
<dbReference type="OrthoDB" id="269822at2759"/>
<dbReference type="RefSeq" id="XP_004367207.1">
    <property type="nucleotide sequence ID" value="XM_004367150.1"/>
</dbReference>
<dbReference type="InterPro" id="IPR011993">
    <property type="entry name" value="PH-like_dom_sf"/>
</dbReference>
<dbReference type="GO" id="GO:0016042">
    <property type="term" value="P:lipid catabolic process"/>
    <property type="evidence" value="ECO:0007669"/>
    <property type="project" value="UniProtKB-KW"/>
</dbReference>
<dbReference type="GeneID" id="14872365"/>
<dbReference type="SMART" id="SM00149">
    <property type="entry name" value="PLCYc"/>
    <property type="match status" value="1"/>
</dbReference>
<dbReference type="PANTHER" id="PTHR10336:SF36">
    <property type="entry name" value="1-PHOSPHATIDYLINOSITOL 4,5-BISPHOSPHATE PHOSPHODIESTERASE BETA-4"/>
    <property type="match status" value="1"/>
</dbReference>
<evidence type="ECO:0000256" key="5">
    <source>
        <dbReference type="ARBA" id="ARBA00022963"/>
    </source>
</evidence>
<dbReference type="Gene3D" id="2.60.40.150">
    <property type="entry name" value="C2 domain"/>
    <property type="match status" value="1"/>
</dbReference>
<keyword evidence="5 8" id="KW-0442">Lipid degradation</keyword>
<dbReference type="GO" id="GO:0005509">
    <property type="term" value="F:calcium ion binding"/>
    <property type="evidence" value="ECO:0007669"/>
    <property type="project" value="InterPro"/>
</dbReference>
<feature type="domain" description="C2" evidence="10">
    <location>
        <begin position="592"/>
        <end position="714"/>
    </location>
</feature>
<evidence type="ECO:0000256" key="7">
    <source>
        <dbReference type="ARBA" id="ARBA00023224"/>
    </source>
</evidence>
<dbReference type="GO" id="GO:0051209">
    <property type="term" value="P:release of sequestered calcium ion into cytosol"/>
    <property type="evidence" value="ECO:0007669"/>
    <property type="project" value="TreeGrafter"/>
</dbReference>
<dbReference type="SUPFAM" id="SSF47473">
    <property type="entry name" value="EF-hand"/>
    <property type="match status" value="1"/>
</dbReference>
<keyword evidence="4" id="KW-0106">Calcium</keyword>
<evidence type="ECO:0000259" key="10">
    <source>
        <dbReference type="PROSITE" id="PS50004"/>
    </source>
</evidence>
<dbReference type="PROSITE" id="PS50004">
    <property type="entry name" value="C2"/>
    <property type="match status" value="1"/>
</dbReference>
<evidence type="ECO:0000256" key="2">
    <source>
        <dbReference type="ARBA" id="ARBA00012368"/>
    </source>
</evidence>
<accession>F4PW60</accession>
<keyword evidence="14" id="KW-1185">Reference proteome</keyword>
<dbReference type="Pfam" id="PF00168">
    <property type="entry name" value="C2"/>
    <property type="match status" value="1"/>
</dbReference>
<dbReference type="InterPro" id="IPR035892">
    <property type="entry name" value="C2_domain_sf"/>
</dbReference>
<evidence type="ECO:0000313" key="14">
    <source>
        <dbReference type="Proteomes" id="UP000007797"/>
    </source>
</evidence>
<dbReference type="Pfam" id="PF00388">
    <property type="entry name" value="PI-PLC-X"/>
    <property type="match status" value="2"/>
</dbReference>
<dbReference type="PANTHER" id="PTHR10336">
    <property type="entry name" value="PHOSPHOINOSITIDE-SPECIFIC PHOSPHOLIPASE C FAMILY PROTEIN"/>
    <property type="match status" value="1"/>
</dbReference>
<dbReference type="InterPro" id="IPR017946">
    <property type="entry name" value="PLC-like_Pdiesterase_TIM-brl"/>
</dbReference>
<keyword evidence="3 8" id="KW-0378">Hydrolase</keyword>
<dbReference type="STRING" id="1054147.F4PW60"/>
<dbReference type="PROSITE" id="PS50007">
    <property type="entry name" value="PIPLC_X_DOMAIN"/>
    <property type="match status" value="1"/>
</dbReference>
<keyword evidence="7" id="KW-0807">Transducer</keyword>
<dbReference type="CDD" id="cd00275">
    <property type="entry name" value="C2_PLC_like"/>
    <property type="match status" value="1"/>
</dbReference>
<dbReference type="Gene3D" id="1.10.238.10">
    <property type="entry name" value="EF-hand"/>
    <property type="match status" value="2"/>
</dbReference>
<evidence type="ECO:0000256" key="1">
    <source>
        <dbReference type="ARBA" id="ARBA00001913"/>
    </source>
</evidence>
<dbReference type="Pfam" id="PF09279">
    <property type="entry name" value="EF-hand_like"/>
    <property type="match status" value="1"/>
</dbReference>
<evidence type="ECO:0000259" key="11">
    <source>
        <dbReference type="PROSITE" id="PS50008"/>
    </source>
</evidence>
<dbReference type="InterPro" id="IPR000909">
    <property type="entry name" value="PLipase_C_PInositol-sp_X_dom"/>
</dbReference>
<evidence type="ECO:0000256" key="4">
    <source>
        <dbReference type="ARBA" id="ARBA00022837"/>
    </source>
</evidence>
<dbReference type="KEGG" id="dfa:DFA_07345"/>
<feature type="region of interest" description="Disordered" evidence="9">
    <location>
        <begin position="433"/>
        <end position="458"/>
    </location>
</feature>
<name>F4PW60_CACFS</name>
<dbReference type="PRINTS" id="PR00390">
    <property type="entry name" value="PHPHLIPASEC"/>
</dbReference>
<dbReference type="Gene3D" id="2.30.29.30">
    <property type="entry name" value="Pleckstrin-homology domain (PH domain)/Phosphotyrosine-binding domain (PTB)"/>
    <property type="match status" value="1"/>
</dbReference>
<dbReference type="Gene3D" id="3.20.20.190">
    <property type="entry name" value="Phosphatidylinositol (PI) phosphodiesterase"/>
    <property type="match status" value="2"/>
</dbReference>
<dbReference type="CDD" id="cd08558">
    <property type="entry name" value="PI-PLCc_eukaryota"/>
    <property type="match status" value="1"/>
</dbReference>
<dbReference type="SUPFAM" id="SSF51695">
    <property type="entry name" value="PLC-like phosphodiesterases"/>
    <property type="match status" value="1"/>
</dbReference>
<feature type="domain" description="EF-hand" evidence="12">
    <location>
        <begin position="181"/>
        <end position="216"/>
    </location>
</feature>
<evidence type="ECO:0000313" key="13">
    <source>
        <dbReference type="EMBL" id="EGG20224.1"/>
    </source>
</evidence>
<dbReference type="CDD" id="cd15898">
    <property type="entry name" value="EFh_PI-PLC"/>
    <property type="match status" value="1"/>
</dbReference>
<dbReference type="EC" id="3.1.4.11" evidence="2 8"/>
<dbReference type="InterPro" id="IPR011992">
    <property type="entry name" value="EF-hand-dom_pair"/>
</dbReference>
<comment type="catalytic activity">
    <reaction evidence="8">
        <text>a 1,2-diacyl-sn-glycero-3-phospho-(1D-myo-inositol-4,5-bisphosphate) + H2O = 1D-myo-inositol 1,4,5-trisphosphate + a 1,2-diacyl-sn-glycerol + H(+)</text>
        <dbReference type="Rhea" id="RHEA:33179"/>
        <dbReference type="ChEBI" id="CHEBI:15377"/>
        <dbReference type="ChEBI" id="CHEBI:15378"/>
        <dbReference type="ChEBI" id="CHEBI:17815"/>
        <dbReference type="ChEBI" id="CHEBI:58456"/>
        <dbReference type="ChEBI" id="CHEBI:203600"/>
        <dbReference type="EC" id="3.1.4.11"/>
    </reaction>
</comment>
<dbReference type="InterPro" id="IPR018247">
    <property type="entry name" value="EF_Hand_1_Ca_BS"/>
</dbReference>
<organism evidence="13 14">
    <name type="scientific">Cavenderia fasciculata</name>
    <name type="common">Slime mold</name>
    <name type="synonym">Dictyostelium fasciculatum</name>
    <dbReference type="NCBI Taxonomy" id="261658"/>
    <lineage>
        <taxon>Eukaryota</taxon>
        <taxon>Amoebozoa</taxon>
        <taxon>Evosea</taxon>
        <taxon>Eumycetozoa</taxon>
        <taxon>Dictyostelia</taxon>
        <taxon>Acytosteliales</taxon>
        <taxon>Cavenderiaceae</taxon>
        <taxon>Cavenderia</taxon>
    </lineage>
</organism>
<reference evidence="14" key="1">
    <citation type="journal article" date="2011" name="Genome Res.">
        <title>Phylogeny-wide analysis of social amoeba genomes highlights ancient origins for complex intercellular communication.</title>
        <authorList>
            <person name="Heidel A.J."/>
            <person name="Lawal H.M."/>
            <person name="Felder M."/>
            <person name="Schilde C."/>
            <person name="Helps N.R."/>
            <person name="Tunggal B."/>
            <person name="Rivero F."/>
            <person name="John U."/>
            <person name="Schleicher M."/>
            <person name="Eichinger L."/>
            <person name="Platzer M."/>
            <person name="Noegel A.A."/>
            <person name="Schaap P."/>
            <person name="Gloeckner G."/>
        </authorList>
    </citation>
    <scope>NUCLEOTIDE SEQUENCE [LARGE SCALE GENOMIC DNA]</scope>
    <source>
        <strain evidence="14">SH3</strain>
    </source>
</reference>
<evidence type="ECO:0000256" key="3">
    <source>
        <dbReference type="ARBA" id="ARBA00022801"/>
    </source>
</evidence>
<dbReference type="InterPro" id="IPR001192">
    <property type="entry name" value="PI-PLC_fam"/>
</dbReference>
<dbReference type="InterPro" id="IPR015359">
    <property type="entry name" value="PLC_EF-hand-like"/>
</dbReference>
<dbReference type="GO" id="GO:0004435">
    <property type="term" value="F:phosphatidylinositol-4,5-bisphosphate phospholipase C activity"/>
    <property type="evidence" value="ECO:0007669"/>
    <property type="project" value="UniProtKB-EC"/>
</dbReference>
<evidence type="ECO:0000256" key="9">
    <source>
        <dbReference type="SAM" id="MobiDB-lite"/>
    </source>
</evidence>
<dbReference type="Proteomes" id="UP000007797">
    <property type="component" value="Unassembled WGS sequence"/>
</dbReference>
<dbReference type="SMART" id="SM00239">
    <property type="entry name" value="C2"/>
    <property type="match status" value="1"/>
</dbReference>
<dbReference type="PROSITE" id="PS50222">
    <property type="entry name" value="EF_HAND_2"/>
    <property type="match status" value="1"/>
</dbReference>
<evidence type="ECO:0000256" key="6">
    <source>
        <dbReference type="ARBA" id="ARBA00023098"/>
    </source>
</evidence>
<dbReference type="InterPro" id="IPR000008">
    <property type="entry name" value="C2_dom"/>
</dbReference>